<protein>
    <submittedName>
        <fullName evidence="1">Uncharacterized protein</fullName>
    </submittedName>
</protein>
<evidence type="ECO:0000313" key="2">
    <source>
        <dbReference type="Proteomes" id="UP000762676"/>
    </source>
</evidence>
<dbReference type="Proteomes" id="UP000762676">
    <property type="component" value="Unassembled WGS sequence"/>
</dbReference>
<dbReference type="AlphaFoldDB" id="A0AAV4J678"/>
<proteinExistence type="predicted"/>
<keyword evidence="2" id="KW-1185">Reference proteome</keyword>
<gene>
    <name evidence="1" type="ORF">ElyMa_004983600</name>
</gene>
<name>A0AAV4J678_9GAST</name>
<evidence type="ECO:0000313" key="1">
    <source>
        <dbReference type="EMBL" id="GFS17499.1"/>
    </source>
</evidence>
<comment type="caution">
    <text evidence="1">The sequence shown here is derived from an EMBL/GenBank/DDBJ whole genome shotgun (WGS) entry which is preliminary data.</text>
</comment>
<reference evidence="1 2" key="1">
    <citation type="journal article" date="2021" name="Elife">
        <title>Chloroplast acquisition without the gene transfer in kleptoplastic sea slugs, Plakobranchus ocellatus.</title>
        <authorList>
            <person name="Maeda T."/>
            <person name="Takahashi S."/>
            <person name="Yoshida T."/>
            <person name="Shimamura S."/>
            <person name="Takaki Y."/>
            <person name="Nagai Y."/>
            <person name="Toyoda A."/>
            <person name="Suzuki Y."/>
            <person name="Arimoto A."/>
            <person name="Ishii H."/>
            <person name="Satoh N."/>
            <person name="Nishiyama T."/>
            <person name="Hasebe M."/>
            <person name="Maruyama T."/>
            <person name="Minagawa J."/>
            <person name="Obokata J."/>
            <person name="Shigenobu S."/>
        </authorList>
    </citation>
    <scope>NUCLEOTIDE SEQUENCE [LARGE SCALE GENOMIC DNA]</scope>
</reference>
<accession>A0AAV4J678</accession>
<organism evidence="1 2">
    <name type="scientific">Elysia marginata</name>
    <dbReference type="NCBI Taxonomy" id="1093978"/>
    <lineage>
        <taxon>Eukaryota</taxon>
        <taxon>Metazoa</taxon>
        <taxon>Spiralia</taxon>
        <taxon>Lophotrochozoa</taxon>
        <taxon>Mollusca</taxon>
        <taxon>Gastropoda</taxon>
        <taxon>Heterobranchia</taxon>
        <taxon>Euthyneura</taxon>
        <taxon>Panpulmonata</taxon>
        <taxon>Sacoglossa</taxon>
        <taxon>Placobranchoidea</taxon>
        <taxon>Plakobranchidae</taxon>
        <taxon>Elysia</taxon>
    </lineage>
</organism>
<sequence length="93" mass="10717">MMTQLTSSNKFPTQFSILNIFTSFPGAWTLYTVHVCWDSNGLGRRQTSHWFVKTKVIFTQTTISTLYRMFRTAASQDGPQPESYLGRYTAFCD</sequence>
<dbReference type="EMBL" id="BMAT01009971">
    <property type="protein sequence ID" value="GFS17499.1"/>
    <property type="molecule type" value="Genomic_DNA"/>
</dbReference>